<name>A0A0G0MAV0_9BACT</name>
<comment type="subcellular location">
    <subcellularLocation>
        <location evidence="1">Cell membrane</location>
        <topology evidence="1">Multi-pass membrane protein</topology>
    </subcellularLocation>
</comment>
<dbReference type="Pfam" id="PF02687">
    <property type="entry name" value="FtsX"/>
    <property type="match status" value="1"/>
</dbReference>
<dbReference type="Pfam" id="PF12704">
    <property type="entry name" value="MacB_PCD"/>
    <property type="match status" value="1"/>
</dbReference>
<feature type="transmembrane region" description="Helical" evidence="7">
    <location>
        <begin position="26"/>
        <end position="49"/>
    </location>
</feature>
<dbReference type="PANTHER" id="PTHR30572:SF4">
    <property type="entry name" value="ABC TRANSPORTER PERMEASE YTRF"/>
    <property type="match status" value="1"/>
</dbReference>
<sequence>MKIQNGYLDLIKAAISDFKRSKIRTFLTSLGIMIGVLSVVLLIALGIGLKNYLQRQFESLGANLIIIFPGNISSSEEGGGLGNFGAGFAGGANFDEKDYISLSRINEADYVVPLFMKSSVIESDGERKLGYLMGSSEDSFKILNLEILEGNFFTKGDVSSRAKKAVIGESLADNLYDAPQDAVGKTVRVSDQRFKVIGVYKKKGDREQDNAAVVPYRTTFGTLNPDETFFTIYLGTTDKDKVEEVKKKAEEVLLKRYDKDDFTVTEQSELLSTINQIFNIVNGVLVAIGSISLLVGGIGIMNIMYATVTERTKEVGIRRAVGATERDILNQFLAESILLSLFGGLLGLVLAFLIVLGIRAFFPASINLFSVVITLVISSGIGIFFGVFPARRAAKLPPIEAIRYE</sequence>
<evidence type="ECO:0000313" key="10">
    <source>
        <dbReference type="EMBL" id="KKQ97475.1"/>
    </source>
</evidence>
<feature type="domain" description="MacB-like periplasmic core" evidence="9">
    <location>
        <begin position="25"/>
        <end position="251"/>
    </location>
</feature>
<evidence type="ECO:0000256" key="1">
    <source>
        <dbReference type="ARBA" id="ARBA00004651"/>
    </source>
</evidence>
<feature type="transmembrane region" description="Helical" evidence="7">
    <location>
        <begin position="284"/>
        <end position="308"/>
    </location>
</feature>
<dbReference type="EMBL" id="LBWA01000012">
    <property type="protein sequence ID" value="KKQ97475.1"/>
    <property type="molecule type" value="Genomic_DNA"/>
</dbReference>
<keyword evidence="5 7" id="KW-0472">Membrane</keyword>
<reference evidence="10 11" key="1">
    <citation type="journal article" date="2015" name="Nature">
        <title>rRNA introns, odd ribosomes, and small enigmatic genomes across a large radiation of phyla.</title>
        <authorList>
            <person name="Brown C.T."/>
            <person name="Hug L.A."/>
            <person name="Thomas B.C."/>
            <person name="Sharon I."/>
            <person name="Castelle C.J."/>
            <person name="Singh A."/>
            <person name="Wilkins M.J."/>
            <person name="Williams K.H."/>
            <person name="Banfield J.F."/>
        </authorList>
    </citation>
    <scope>NUCLEOTIDE SEQUENCE [LARGE SCALE GENOMIC DNA]</scope>
</reference>
<evidence type="ECO:0000259" key="8">
    <source>
        <dbReference type="Pfam" id="PF02687"/>
    </source>
</evidence>
<dbReference type="InterPro" id="IPR025857">
    <property type="entry name" value="MacB_PCD"/>
</dbReference>
<organism evidence="10 11">
    <name type="scientific">Candidatus Woesebacteria bacterium GW2011_GWA1_39_12</name>
    <dbReference type="NCBI Taxonomy" id="1618549"/>
    <lineage>
        <taxon>Bacteria</taxon>
        <taxon>Candidatus Woeseibacteriota</taxon>
    </lineage>
</organism>
<feature type="transmembrane region" description="Helical" evidence="7">
    <location>
        <begin position="368"/>
        <end position="388"/>
    </location>
</feature>
<dbReference type="Proteomes" id="UP000034325">
    <property type="component" value="Unassembled WGS sequence"/>
</dbReference>
<dbReference type="GO" id="GO:0022857">
    <property type="term" value="F:transmembrane transporter activity"/>
    <property type="evidence" value="ECO:0007669"/>
    <property type="project" value="TreeGrafter"/>
</dbReference>
<evidence type="ECO:0000256" key="7">
    <source>
        <dbReference type="SAM" id="Phobius"/>
    </source>
</evidence>
<feature type="domain" description="ABC3 transporter permease C-terminal" evidence="8">
    <location>
        <begin position="288"/>
        <end position="398"/>
    </location>
</feature>
<keyword evidence="4 7" id="KW-1133">Transmembrane helix</keyword>
<dbReference type="InterPro" id="IPR003838">
    <property type="entry name" value="ABC3_permease_C"/>
</dbReference>
<proteinExistence type="inferred from homology"/>
<evidence type="ECO:0000256" key="6">
    <source>
        <dbReference type="ARBA" id="ARBA00038076"/>
    </source>
</evidence>
<protein>
    <submittedName>
        <fullName evidence="10">ABC transporter, permease protein</fullName>
    </submittedName>
</protein>
<dbReference type="AlphaFoldDB" id="A0A0G0MAV0"/>
<gene>
    <name evidence="10" type="ORF">UT23_C0012G0085</name>
</gene>
<dbReference type="PANTHER" id="PTHR30572">
    <property type="entry name" value="MEMBRANE COMPONENT OF TRANSPORTER-RELATED"/>
    <property type="match status" value="1"/>
</dbReference>
<evidence type="ECO:0000313" key="11">
    <source>
        <dbReference type="Proteomes" id="UP000034325"/>
    </source>
</evidence>
<evidence type="ECO:0000256" key="2">
    <source>
        <dbReference type="ARBA" id="ARBA00022475"/>
    </source>
</evidence>
<evidence type="ECO:0000256" key="5">
    <source>
        <dbReference type="ARBA" id="ARBA00023136"/>
    </source>
</evidence>
<comment type="caution">
    <text evidence="10">The sequence shown here is derived from an EMBL/GenBank/DDBJ whole genome shotgun (WGS) entry which is preliminary data.</text>
</comment>
<evidence type="ECO:0000256" key="4">
    <source>
        <dbReference type="ARBA" id="ARBA00022989"/>
    </source>
</evidence>
<evidence type="ECO:0000256" key="3">
    <source>
        <dbReference type="ARBA" id="ARBA00022692"/>
    </source>
</evidence>
<keyword evidence="3 7" id="KW-0812">Transmembrane</keyword>
<comment type="similarity">
    <text evidence="6">Belongs to the ABC-4 integral membrane protein family.</text>
</comment>
<accession>A0A0G0MAV0</accession>
<dbReference type="InterPro" id="IPR050250">
    <property type="entry name" value="Macrolide_Exporter_MacB"/>
</dbReference>
<dbReference type="GO" id="GO:0005886">
    <property type="term" value="C:plasma membrane"/>
    <property type="evidence" value="ECO:0007669"/>
    <property type="project" value="UniProtKB-SubCell"/>
</dbReference>
<feature type="transmembrane region" description="Helical" evidence="7">
    <location>
        <begin position="336"/>
        <end position="362"/>
    </location>
</feature>
<evidence type="ECO:0000259" key="9">
    <source>
        <dbReference type="Pfam" id="PF12704"/>
    </source>
</evidence>
<keyword evidence="2" id="KW-1003">Cell membrane</keyword>